<protein>
    <submittedName>
        <fullName evidence="2">(S)-2-haloacid dehalogenase 2</fullName>
    </submittedName>
</protein>
<evidence type="ECO:0000313" key="2">
    <source>
        <dbReference type="EMBL" id="KAF7187881.1"/>
    </source>
</evidence>
<reference evidence="2" key="1">
    <citation type="submission" date="2020-04" db="EMBL/GenBank/DDBJ databases">
        <title>Draft genome resource of the tomato pathogen Pseudocercospora fuligena.</title>
        <authorList>
            <person name="Zaccaron A."/>
        </authorList>
    </citation>
    <scope>NUCLEOTIDE SEQUENCE</scope>
    <source>
        <strain evidence="2">PF001</strain>
    </source>
</reference>
<dbReference type="SUPFAM" id="SSF56784">
    <property type="entry name" value="HAD-like"/>
    <property type="match status" value="1"/>
</dbReference>
<dbReference type="AlphaFoldDB" id="A0A8H6RD72"/>
<dbReference type="OrthoDB" id="2363873at2759"/>
<evidence type="ECO:0000256" key="1">
    <source>
        <dbReference type="ARBA" id="ARBA00022801"/>
    </source>
</evidence>
<dbReference type="EMBL" id="JABCIY010000219">
    <property type="protein sequence ID" value="KAF7187881.1"/>
    <property type="molecule type" value="Genomic_DNA"/>
</dbReference>
<dbReference type="PANTHER" id="PTHR43316:SF4">
    <property type="entry name" value="ACID DEHALOGENASE, PUTATIVE (AFU_ORTHOLOGUE AFUA_8G05870)-RELATED"/>
    <property type="match status" value="1"/>
</dbReference>
<accession>A0A8H6RD72</accession>
<dbReference type="Pfam" id="PF00702">
    <property type="entry name" value="Hydrolase"/>
    <property type="match status" value="1"/>
</dbReference>
<organism evidence="2 3">
    <name type="scientific">Pseudocercospora fuligena</name>
    <dbReference type="NCBI Taxonomy" id="685502"/>
    <lineage>
        <taxon>Eukaryota</taxon>
        <taxon>Fungi</taxon>
        <taxon>Dikarya</taxon>
        <taxon>Ascomycota</taxon>
        <taxon>Pezizomycotina</taxon>
        <taxon>Dothideomycetes</taxon>
        <taxon>Dothideomycetidae</taxon>
        <taxon>Mycosphaerellales</taxon>
        <taxon>Mycosphaerellaceae</taxon>
        <taxon>Pseudocercospora</taxon>
    </lineage>
</organism>
<name>A0A8H6RD72_9PEZI</name>
<dbReference type="InterPro" id="IPR023198">
    <property type="entry name" value="PGP-like_dom2"/>
</dbReference>
<dbReference type="Proteomes" id="UP000660729">
    <property type="component" value="Unassembled WGS sequence"/>
</dbReference>
<evidence type="ECO:0000313" key="3">
    <source>
        <dbReference type="Proteomes" id="UP000660729"/>
    </source>
</evidence>
<keyword evidence="3" id="KW-1185">Reference proteome</keyword>
<sequence>MTPISSHNVVFDVVGTLVGYERFFQAIDDRMGDRLRAEGIKPSLLGQLWIEMSEREYTYLSLGGRYLCFGALVQAMFFRSLFKAGVAEPRAFASSEDLEFIIKTGYDKLQLRPGAKKCIAKLRQAGFTVWALTAADVKGCAAYFEDAGMEWPAENLLSCDSSDIGKPDPEAYKSLLKKLTEGGQKKPFFAAAHSWDTSAAQTAGFRGAYCSVFEHEALEDIFGRFDVVAKTLPEMADAIVAMSRQ</sequence>
<dbReference type="InterPro" id="IPR023214">
    <property type="entry name" value="HAD_sf"/>
</dbReference>
<dbReference type="Gene3D" id="3.40.50.1000">
    <property type="entry name" value="HAD superfamily/HAD-like"/>
    <property type="match status" value="1"/>
</dbReference>
<gene>
    <name evidence="2" type="ORF">HII31_10781</name>
</gene>
<dbReference type="PANTHER" id="PTHR43316">
    <property type="entry name" value="HYDROLASE, HALOACID DELAHOGENASE-RELATED"/>
    <property type="match status" value="1"/>
</dbReference>
<dbReference type="GO" id="GO:0016787">
    <property type="term" value="F:hydrolase activity"/>
    <property type="evidence" value="ECO:0007669"/>
    <property type="project" value="UniProtKB-KW"/>
</dbReference>
<dbReference type="Gene3D" id="1.10.150.240">
    <property type="entry name" value="Putative phosphatase, domain 2"/>
    <property type="match status" value="1"/>
</dbReference>
<dbReference type="InterPro" id="IPR051540">
    <property type="entry name" value="S-2-haloacid_dehalogenase"/>
</dbReference>
<keyword evidence="1" id="KW-0378">Hydrolase</keyword>
<proteinExistence type="predicted"/>
<dbReference type="InterPro" id="IPR036412">
    <property type="entry name" value="HAD-like_sf"/>
</dbReference>
<comment type="caution">
    <text evidence="2">The sequence shown here is derived from an EMBL/GenBank/DDBJ whole genome shotgun (WGS) entry which is preliminary data.</text>
</comment>